<gene>
    <name evidence="1" type="ORF">S01H4_10754</name>
</gene>
<name>X1B6E8_9ZZZZ</name>
<feature type="non-terminal residue" evidence="1">
    <location>
        <position position="1"/>
    </location>
</feature>
<protein>
    <submittedName>
        <fullName evidence="1">Uncharacterized protein</fullName>
    </submittedName>
</protein>
<dbReference type="EMBL" id="BART01004184">
    <property type="protein sequence ID" value="GAG67581.1"/>
    <property type="molecule type" value="Genomic_DNA"/>
</dbReference>
<reference evidence="1" key="1">
    <citation type="journal article" date="2014" name="Front. Microbiol.">
        <title>High frequency of phylogenetically diverse reductive dehalogenase-homologous genes in deep subseafloor sedimentary metagenomes.</title>
        <authorList>
            <person name="Kawai M."/>
            <person name="Futagami T."/>
            <person name="Toyoda A."/>
            <person name="Takaki Y."/>
            <person name="Nishi S."/>
            <person name="Hori S."/>
            <person name="Arai W."/>
            <person name="Tsubouchi T."/>
            <person name="Morono Y."/>
            <person name="Uchiyama I."/>
            <person name="Ito T."/>
            <person name="Fujiyama A."/>
            <person name="Inagaki F."/>
            <person name="Takami H."/>
        </authorList>
    </citation>
    <scope>NUCLEOTIDE SEQUENCE</scope>
    <source>
        <strain evidence="1">Expedition CK06-06</strain>
    </source>
</reference>
<evidence type="ECO:0000313" key="1">
    <source>
        <dbReference type="EMBL" id="GAG67581.1"/>
    </source>
</evidence>
<sequence>FLEPEKTKSHGRAILLKEALQSDLKIQEYDLKSAIWKLIYEIFVRTNHYVKTEASKCVESVTDSFVTTVVHMDRKSS</sequence>
<dbReference type="AlphaFoldDB" id="X1B6E8"/>
<proteinExistence type="predicted"/>
<comment type="caution">
    <text evidence="1">The sequence shown here is derived from an EMBL/GenBank/DDBJ whole genome shotgun (WGS) entry which is preliminary data.</text>
</comment>
<organism evidence="1">
    <name type="scientific">marine sediment metagenome</name>
    <dbReference type="NCBI Taxonomy" id="412755"/>
    <lineage>
        <taxon>unclassified sequences</taxon>
        <taxon>metagenomes</taxon>
        <taxon>ecological metagenomes</taxon>
    </lineage>
</organism>
<accession>X1B6E8</accession>